<dbReference type="UniPathway" id="UPA00219"/>
<evidence type="ECO:0000256" key="3">
    <source>
        <dbReference type="ARBA" id="ARBA00004752"/>
    </source>
</evidence>
<dbReference type="SUPFAM" id="SSF53623">
    <property type="entry name" value="MurD-like peptide ligases, catalytic domain"/>
    <property type="match status" value="1"/>
</dbReference>
<evidence type="ECO:0000256" key="14">
    <source>
        <dbReference type="ARBA" id="ARBA00030398"/>
    </source>
</evidence>
<dbReference type="Pfam" id="PF21799">
    <property type="entry name" value="MurD-like_N"/>
    <property type="match status" value="1"/>
</dbReference>
<evidence type="ECO:0000256" key="15">
    <source>
        <dbReference type="ARBA" id="ARBA00032324"/>
    </source>
</evidence>
<dbReference type="GO" id="GO:0009252">
    <property type="term" value="P:peptidoglycan biosynthetic process"/>
    <property type="evidence" value="ECO:0007669"/>
    <property type="project" value="UniProtKB-UniRule"/>
</dbReference>
<comment type="subcellular location">
    <subcellularLocation>
        <location evidence="2 17 18">Cytoplasm</location>
    </subcellularLocation>
</comment>
<evidence type="ECO:0000256" key="8">
    <source>
        <dbReference type="ARBA" id="ARBA00022598"/>
    </source>
</evidence>
<dbReference type="Gene3D" id="3.40.50.720">
    <property type="entry name" value="NAD(P)-binding Rossmann-like Domain"/>
    <property type="match status" value="1"/>
</dbReference>
<keyword evidence="22" id="KW-1185">Reference proteome</keyword>
<dbReference type="InterPro" id="IPR036565">
    <property type="entry name" value="Mur-like_cat_sf"/>
</dbReference>
<keyword evidence="12 17" id="KW-0573">Peptidoglycan synthesis</keyword>
<evidence type="ECO:0000256" key="11">
    <source>
        <dbReference type="ARBA" id="ARBA00022960"/>
    </source>
</evidence>
<keyword evidence="9 17" id="KW-0547">Nucleotide-binding</keyword>
<dbReference type="NCBIfam" id="TIGR01087">
    <property type="entry name" value="murD"/>
    <property type="match status" value="1"/>
</dbReference>
<comment type="pathway">
    <text evidence="3 17 18">Cell wall biogenesis; peptidoglycan biosynthesis.</text>
</comment>
<organism evidence="21 22">
    <name type="scientific">Thermodesulfitimonas autotrophica</name>
    <dbReference type="NCBI Taxonomy" id="1894989"/>
    <lineage>
        <taxon>Bacteria</taxon>
        <taxon>Bacillati</taxon>
        <taxon>Bacillota</taxon>
        <taxon>Clostridia</taxon>
        <taxon>Thermoanaerobacterales</taxon>
        <taxon>Thermoanaerobacteraceae</taxon>
        <taxon>Thermodesulfitimonas</taxon>
    </lineage>
</organism>
<dbReference type="EMBL" id="RKRE01000002">
    <property type="protein sequence ID" value="RPF46782.1"/>
    <property type="molecule type" value="Genomic_DNA"/>
</dbReference>
<dbReference type="PANTHER" id="PTHR43692:SF1">
    <property type="entry name" value="UDP-N-ACETYLMURAMOYLALANINE--D-GLUTAMATE LIGASE"/>
    <property type="match status" value="1"/>
</dbReference>
<dbReference type="Gene3D" id="3.90.190.20">
    <property type="entry name" value="Mur ligase, C-terminal domain"/>
    <property type="match status" value="1"/>
</dbReference>
<dbReference type="GO" id="GO:0008764">
    <property type="term" value="F:UDP-N-acetylmuramoylalanine-D-glutamate ligase activity"/>
    <property type="evidence" value="ECO:0007669"/>
    <property type="project" value="UniProtKB-UniRule"/>
</dbReference>
<dbReference type="HAMAP" id="MF_00639">
    <property type="entry name" value="MurD"/>
    <property type="match status" value="1"/>
</dbReference>
<reference evidence="21 22" key="1">
    <citation type="submission" date="2018-11" db="EMBL/GenBank/DDBJ databases">
        <title>Genomic Encyclopedia of Type Strains, Phase IV (KMG-IV): sequencing the most valuable type-strain genomes for metagenomic binning, comparative biology and taxonomic classification.</title>
        <authorList>
            <person name="Goeker M."/>
        </authorList>
    </citation>
    <scope>NUCLEOTIDE SEQUENCE [LARGE SCALE GENOMIC DNA]</scope>
    <source>
        <strain evidence="21 22">DSM 102936</strain>
    </source>
</reference>
<evidence type="ECO:0000259" key="19">
    <source>
        <dbReference type="Pfam" id="PF02875"/>
    </source>
</evidence>
<name>A0A3N5BFC0_9THEO</name>
<evidence type="ECO:0000256" key="12">
    <source>
        <dbReference type="ARBA" id="ARBA00022984"/>
    </source>
</evidence>
<dbReference type="RefSeq" id="WP_123929016.1">
    <property type="nucleotide sequence ID" value="NZ_RKRE01000002.1"/>
</dbReference>
<dbReference type="GO" id="GO:0016491">
    <property type="term" value="F:oxidoreductase activity"/>
    <property type="evidence" value="ECO:0007669"/>
    <property type="project" value="UniProtKB-KW"/>
</dbReference>
<dbReference type="EC" id="6.3.2.9" evidence="5 17"/>
<feature type="domain" description="Mur ligase C-terminal" evidence="19">
    <location>
        <begin position="308"/>
        <end position="422"/>
    </location>
</feature>
<feature type="domain" description="Mur ligase central" evidence="20">
    <location>
        <begin position="108"/>
        <end position="286"/>
    </location>
</feature>
<evidence type="ECO:0000256" key="1">
    <source>
        <dbReference type="ARBA" id="ARBA00002734"/>
    </source>
</evidence>
<keyword evidence="8 17" id="KW-0436">Ligase</keyword>
<dbReference type="AlphaFoldDB" id="A0A3N5BFC0"/>
<dbReference type="OrthoDB" id="9809796at2"/>
<keyword evidence="7 17" id="KW-0963">Cytoplasm</keyword>
<comment type="caution">
    <text evidence="21">The sequence shown here is derived from an EMBL/GenBank/DDBJ whole genome shotgun (WGS) entry which is preliminary data.</text>
</comment>
<protein>
    <recommendedName>
        <fullName evidence="6 17">UDP-N-acetylmuramoylalanine--D-glutamate ligase</fullName>
        <ecNumber evidence="5 17">6.3.2.9</ecNumber>
    </recommendedName>
    <alternativeName>
        <fullName evidence="15 17">D-glutamic acid-adding enzyme</fullName>
    </alternativeName>
    <alternativeName>
        <fullName evidence="14 17">UDP-N-acetylmuramoyl-L-alanyl-D-glutamate synthetase</fullName>
    </alternativeName>
</protein>
<accession>A0A3N5BFC0</accession>
<evidence type="ECO:0000313" key="22">
    <source>
        <dbReference type="Proteomes" id="UP000282654"/>
    </source>
</evidence>
<feature type="binding site" evidence="17">
    <location>
        <begin position="110"/>
        <end position="116"/>
    </location>
    <ligand>
        <name>ATP</name>
        <dbReference type="ChEBI" id="CHEBI:30616"/>
    </ligand>
</feature>
<comment type="catalytic activity">
    <reaction evidence="16 17 18">
        <text>UDP-N-acetyl-alpha-D-muramoyl-L-alanine + D-glutamate + ATP = UDP-N-acetyl-alpha-D-muramoyl-L-alanyl-D-glutamate + ADP + phosphate + H(+)</text>
        <dbReference type="Rhea" id="RHEA:16429"/>
        <dbReference type="ChEBI" id="CHEBI:15378"/>
        <dbReference type="ChEBI" id="CHEBI:29986"/>
        <dbReference type="ChEBI" id="CHEBI:30616"/>
        <dbReference type="ChEBI" id="CHEBI:43474"/>
        <dbReference type="ChEBI" id="CHEBI:83898"/>
        <dbReference type="ChEBI" id="CHEBI:83900"/>
        <dbReference type="ChEBI" id="CHEBI:456216"/>
        <dbReference type="EC" id="6.3.2.9"/>
    </reaction>
</comment>
<dbReference type="InterPro" id="IPR005762">
    <property type="entry name" value="MurD"/>
</dbReference>
<evidence type="ECO:0000256" key="6">
    <source>
        <dbReference type="ARBA" id="ARBA00015655"/>
    </source>
</evidence>
<dbReference type="GO" id="GO:0005737">
    <property type="term" value="C:cytoplasm"/>
    <property type="evidence" value="ECO:0007669"/>
    <property type="project" value="UniProtKB-SubCell"/>
</dbReference>
<evidence type="ECO:0000256" key="13">
    <source>
        <dbReference type="ARBA" id="ARBA00023316"/>
    </source>
</evidence>
<dbReference type="Gene3D" id="3.40.1190.10">
    <property type="entry name" value="Mur-like, catalytic domain"/>
    <property type="match status" value="1"/>
</dbReference>
<comment type="function">
    <text evidence="1 17 18">Cell wall formation. Catalyzes the addition of glutamate to the nucleotide precursor UDP-N-acetylmuramoyl-L-alanine (UMA).</text>
</comment>
<evidence type="ECO:0000256" key="9">
    <source>
        <dbReference type="ARBA" id="ARBA00022741"/>
    </source>
</evidence>
<keyword evidence="13 17" id="KW-0961">Cell wall biogenesis/degradation</keyword>
<proteinExistence type="inferred from homology"/>
<evidence type="ECO:0000256" key="17">
    <source>
        <dbReference type="HAMAP-Rule" id="MF_00639"/>
    </source>
</evidence>
<evidence type="ECO:0000256" key="5">
    <source>
        <dbReference type="ARBA" id="ARBA00012212"/>
    </source>
</evidence>
<dbReference type="GO" id="GO:0005524">
    <property type="term" value="F:ATP binding"/>
    <property type="evidence" value="ECO:0007669"/>
    <property type="project" value="UniProtKB-UniRule"/>
</dbReference>
<dbReference type="GO" id="GO:0071555">
    <property type="term" value="P:cell wall organization"/>
    <property type="evidence" value="ECO:0007669"/>
    <property type="project" value="UniProtKB-KW"/>
</dbReference>
<sequence>MELKNKKVLVIGAGKSGLAAARFLREKGAVVTLADSKPAAELETVAAGAGVTIFCGGYPPAAGYDLLVVSPGVPLTVAPVVEARQAGIEVIGELELAYRFARAPIVAITGTNGKTTTTALTGEIFRRAGRRTLVAGNIGLPLVAAVADFGPEDIIVAEVSSFQLETIRFFRPRVAVILNITPDHLDRHGSMAEYTAAKARIFSNQKQDDVTVLNFDDPLVAALAGQSPARVLFFSRRHNLKAGAFVREEKIVLGKNGAVVPVCGVGEIALPGAHNLENALAAATAAWSLGVPASVIAATLREFKGVAHRLEFVAEIDGVRYVNDSKGTNPDAAIKALEAYREPIVLIAGGRNKGSDFGAFAKKIREKVRVLVVVGESAAEIAAAARAAGVTEIRYARDFREAVYLARDAARPGDVVLLSPACASWDMFRNYEERGELFKKLVREMVTS</sequence>
<evidence type="ECO:0000313" key="21">
    <source>
        <dbReference type="EMBL" id="RPF46782.1"/>
    </source>
</evidence>
<dbReference type="PANTHER" id="PTHR43692">
    <property type="entry name" value="UDP-N-ACETYLMURAMOYLALANINE--D-GLUTAMATE LIGASE"/>
    <property type="match status" value="1"/>
</dbReference>
<keyword evidence="10 17" id="KW-0067">ATP-binding</keyword>
<evidence type="ECO:0000256" key="10">
    <source>
        <dbReference type="ARBA" id="ARBA00022840"/>
    </source>
</evidence>
<keyword evidence="17 18" id="KW-0132">Cell division</keyword>
<evidence type="ECO:0000259" key="20">
    <source>
        <dbReference type="Pfam" id="PF08245"/>
    </source>
</evidence>
<dbReference type="InterPro" id="IPR013221">
    <property type="entry name" value="Mur_ligase_cen"/>
</dbReference>
<dbReference type="GO" id="GO:0051301">
    <property type="term" value="P:cell division"/>
    <property type="evidence" value="ECO:0007669"/>
    <property type="project" value="UniProtKB-KW"/>
</dbReference>
<dbReference type="SUPFAM" id="SSF51984">
    <property type="entry name" value="MurCD N-terminal domain"/>
    <property type="match status" value="1"/>
</dbReference>
<evidence type="ECO:0000256" key="16">
    <source>
        <dbReference type="ARBA" id="ARBA00047632"/>
    </source>
</evidence>
<dbReference type="GO" id="GO:0008360">
    <property type="term" value="P:regulation of cell shape"/>
    <property type="evidence" value="ECO:0007669"/>
    <property type="project" value="UniProtKB-KW"/>
</dbReference>
<dbReference type="InterPro" id="IPR036615">
    <property type="entry name" value="Mur_ligase_C_dom_sf"/>
</dbReference>
<evidence type="ECO:0000256" key="4">
    <source>
        <dbReference type="ARBA" id="ARBA00010416"/>
    </source>
</evidence>
<gene>
    <name evidence="17" type="primary">murD</name>
    <name evidence="21" type="ORF">EDD75_1040</name>
</gene>
<dbReference type="Proteomes" id="UP000282654">
    <property type="component" value="Unassembled WGS sequence"/>
</dbReference>
<evidence type="ECO:0000256" key="7">
    <source>
        <dbReference type="ARBA" id="ARBA00022490"/>
    </source>
</evidence>
<keyword evidence="11 17" id="KW-0133">Cell shape</keyword>
<dbReference type="SUPFAM" id="SSF53244">
    <property type="entry name" value="MurD-like peptide ligases, peptide-binding domain"/>
    <property type="match status" value="1"/>
</dbReference>
<keyword evidence="17 18" id="KW-0131">Cell cycle</keyword>
<comment type="similarity">
    <text evidence="4 17">Belongs to the MurCDEF family.</text>
</comment>
<dbReference type="InterPro" id="IPR004101">
    <property type="entry name" value="Mur_ligase_C"/>
</dbReference>
<dbReference type="Pfam" id="PF02875">
    <property type="entry name" value="Mur_ligase_C"/>
    <property type="match status" value="1"/>
</dbReference>
<dbReference type="Pfam" id="PF08245">
    <property type="entry name" value="Mur_ligase_M"/>
    <property type="match status" value="1"/>
</dbReference>
<evidence type="ECO:0000256" key="18">
    <source>
        <dbReference type="RuleBase" id="RU003664"/>
    </source>
</evidence>
<evidence type="ECO:0000256" key="2">
    <source>
        <dbReference type="ARBA" id="ARBA00004496"/>
    </source>
</evidence>